<keyword evidence="5" id="KW-0119">Carbohydrate metabolism</keyword>
<organism evidence="6 7">
    <name type="scientific">Draconibacterium sediminis</name>
    <dbReference type="NCBI Taxonomy" id="1544798"/>
    <lineage>
        <taxon>Bacteria</taxon>
        <taxon>Pseudomonadati</taxon>
        <taxon>Bacteroidota</taxon>
        <taxon>Bacteroidia</taxon>
        <taxon>Marinilabiliales</taxon>
        <taxon>Prolixibacteraceae</taxon>
        <taxon>Draconibacterium</taxon>
    </lineage>
</organism>
<sequence>MARFSRIEVALKMKETGMVPVFYHQDVEVCKAVVKACYDGGVRLFEFTNRGDFAIDVFAELNKWTIKECPEMIMGVGSIVDEATAAMYIAMGTNFVVAPLIDEGTAKVCNKRKIAWSPGCGSVTEIGRAHELGAEVVKIFPGSQVGGPSFVKAVKGPMPYASIMPTGGVSPDEENLKQWFEAGVTCVGMGSQLFPKEVLAEKNYAYITEKCAGALKIISDLTT</sequence>
<dbReference type="GO" id="GO:0008675">
    <property type="term" value="F:2-dehydro-3-deoxy-phosphogluconate aldolase activity"/>
    <property type="evidence" value="ECO:0007669"/>
    <property type="project" value="UniProtKB-EC"/>
</dbReference>
<evidence type="ECO:0000256" key="4">
    <source>
        <dbReference type="ARBA" id="ARBA00023239"/>
    </source>
</evidence>
<dbReference type="Proteomes" id="UP000032544">
    <property type="component" value="Unassembled WGS sequence"/>
</dbReference>
<dbReference type="SUPFAM" id="SSF51569">
    <property type="entry name" value="Aldolase"/>
    <property type="match status" value="1"/>
</dbReference>
<keyword evidence="4 6" id="KW-0456">Lyase</keyword>
<proteinExistence type="inferred from homology"/>
<comment type="subunit">
    <text evidence="3">Homotrimer.</text>
</comment>
<protein>
    <submittedName>
        <fullName evidence="6">Keto-deoxy-phosphogluconate aldolase</fullName>
        <ecNumber evidence="6">4.1.2.14</ecNumber>
        <ecNumber evidence="6">4.1.3.16</ecNumber>
    </submittedName>
</protein>
<comment type="pathway">
    <text evidence="1">Carbohydrate acid metabolism.</text>
</comment>
<dbReference type="InterPro" id="IPR013785">
    <property type="entry name" value="Aldolase_TIM"/>
</dbReference>
<dbReference type="PANTHER" id="PTHR30246:SF1">
    <property type="entry name" value="2-DEHYDRO-3-DEOXY-6-PHOSPHOGALACTONATE ALDOLASE-RELATED"/>
    <property type="match status" value="1"/>
</dbReference>
<dbReference type="Pfam" id="PF01081">
    <property type="entry name" value="Aldolase"/>
    <property type="match status" value="1"/>
</dbReference>
<dbReference type="CDD" id="cd00452">
    <property type="entry name" value="KDPG_aldolase"/>
    <property type="match status" value="1"/>
</dbReference>
<evidence type="ECO:0000313" key="6">
    <source>
        <dbReference type="EMBL" id="KJF43395.1"/>
    </source>
</evidence>
<dbReference type="OrthoDB" id="9802667at2"/>
<dbReference type="EC" id="4.1.2.14" evidence="6"/>
<dbReference type="STRING" id="1544798.LH29_14270"/>
<dbReference type="RefSeq" id="WP_045030703.1">
    <property type="nucleotide sequence ID" value="NZ_JRHC01000003.1"/>
</dbReference>
<dbReference type="GO" id="GO:0008700">
    <property type="term" value="F:(R,S)-4-hydroxy-2-oxoglutarate aldolase activity"/>
    <property type="evidence" value="ECO:0007669"/>
    <property type="project" value="UniProtKB-EC"/>
</dbReference>
<reference evidence="6 7" key="1">
    <citation type="submission" date="2014-09" db="EMBL/GenBank/DDBJ databases">
        <title>Draft Genome Sequence of Draconibacterium sp. JN14CK-3.</title>
        <authorList>
            <person name="Dong C."/>
            <person name="Lai Q."/>
            <person name="Shao Z."/>
        </authorList>
    </citation>
    <scope>NUCLEOTIDE SEQUENCE [LARGE SCALE GENOMIC DNA]</scope>
    <source>
        <strain evidence="6 7">JN14CK-3</strain>
    </source>
</reference>
<dbReference type="PANTHER" id="PTHR30246">
    <property type="entry name" value="2-KETO-3-DEOXY-6-PHOSPHOGLUCONATE ALDOLASE"/>
    <property type="match status" value="1"/>
</dbReference>
<evidence type="ECO:0000256" key="3">
    <source>
        <dbReference type="ARBA" id="ARBA00011233"/>
    </source>
</evidence>
<accession>A0A0D8J8T0</accession>
<keyword evidence="7" id="KW-1185">Reference proteome</keyword>
<comment type="similarity">
    <text evidence="2">Belongs to the KHG/KDPG aldolase family.</text>
</comment>
<dbReference type="EMBL" id="JRHC01000003">
    <property type="protein sequence ID" value="KJF43395.1"/>
    <property type="molecule type" value="Genomic_DNA"/>
</dbReference>
<dbReference type="AlphaFoldDB" id="A0A0D8J8T0"/>
<evidence type="ECO:0000313" key="7">
    <source>
        <dbReference type="Proteomes" id="UP000032544"/>
    </source>
</evidence>
<evidence type="ECO:0000256" key="2">
    <source>
        <dbReference type="ARBA" id="ARBA00006906"/>
    </source>
</evidence>
<dbReference type="NCBIfam" id="NF005499">
    <property type="entry name" value="PRK07114.1"/>
    <property type="match status" value="1"/>
</dbReference>
<dbReference type="Gene3D" id="3.20.20.70">
    <property type="entry name" value="Aldolase class I"/>
    <property type="match status" value="1"/>
</dbReference>
<evidence type="ECO:0000256" key="1">
    <source>
        <dbReference type="ARBA" id="ARBA00004761"/>
    </source>
</evidence>
<name>A0A0D8J8T0_9BACT</name>
<dbReference type="EC" id="4.1.3.16" evidence="6"/>
<comment type="caution">
    <text evidence="6">The sequence shown here is derived from an EMBL/GenBank/DDBJ whole genome shotgun (WGS) entry which is preliminary data.</text>
</comment>
<dbReference type="PATRIC" id="fig|1544798.3.peg.3016"/>
<evidence type="ECO:0000256" key="5">
    <source>
        <dbReference type="ARBA" id="ARBA00023277"/>
    </source>
</evidence>
<gene>
    <name evidence="6" type="ORF">LH29_14270</name>
</gene>
<dbReference type="InterPro" id="IPR000887">
    <property type="entry name" value="Aldlse_KDPG_KHG"/>
</dbReference>